<dbReference type="RefSeq" id="WP_013550745.1">
    <property type="nucleotide sequence ID" value="NC_014934.1"/>
</dbReference>
<evidence type="ECO:0000313" key="2">
    <source>
        <dbReference type="Proteomes" id="UP000008634"/>
    </source>
</evidence>
<dbReference type="EMBL" id="CP002453">
    <property type="protein sequence ID" value="ADV49269.1"/>
    <property type="molecule type" value="Genomic_DNA"/>
</dbReference>
<gene>
    <name evidence="1" type="ordered locus">Celal_1972</name>
</gene>
<dbReference type="Proteomes" id="UP000008634">
    <property type="component" value="Chromosome"/>
</dbReference>
<sequence>MSTCISERQCCEPCENLPTDGKTTIACLKRNVSELHEISEQNEIKAGFHYNENCKLDSLSLEFKLDDRSFTNSKNFKLENLLIQLGYIGEDTSHFSEQIVLDKFIFSKKKLNVIAKFPLTDTRLDSINYLVVETIGYENGKTLVSNLYTYNNSLFLVDKQNTYLDHKAFLKTNVVYNIISTKNNIINKISLTVKTTNIDALTAYNVIVNGIELHFKYSVNASFNDFKIEAKGCILENVLKMNGNYLELKLDVSKLNIKKIDKIEANLH</sequence>
<dbReference type="AlphaFoldDB" id="E6X3U4"/>
<keyword evidence="2" id="KW-1185">Reference proteome</keyword>
<proteinExistence type="predicted"/>
<accession>E6X3U4</accession>
<reference evidence="1 2" key="1">
    <citation type="journal article" date="2010" name="Stand. Genomic Sci.">
        <title>Complete genome sequence of Cellulophaga algicola type strain (IC166).</title>
        <authorList>
            <person name="Abt B."/>
            <person name="Lu M."/>
            <person name="Misra M."/>
            <person name="Han C."/>
            <person name="Nolan M."/>
            <person name="Lucas S."/>
            <person name="Hammon N."/>
            <person name="Deshpande S."/>
            <person name="Cheng J.F."/>
            <person name="Tapia R."/>
            <person name="Goodwin L."/>
            <person name="Pitluck S."/>
            <person name="Liolios K."/>
            <person name="Pagani I."/>
            <person name="Ivanova N."/>
            <person name="Mavromatis K."/>
            <person name="Ovchinikova G."/>
            <person name="Pati A."/>
            <person name="Chen A."/>
            <person name="Palaniappan K."/>
            <person name="Land M."/>
            <person name="Hauser L."/>
            <person name="Chang Y.J."/>
            <person name="Jeffries C.D."/>
            <person name="Detter J.C."/>
            <person name="Brambilla E."/>
            <person name="Rohde M."/>
            <person name="Tindall B.J."/>
            <person name="Goker M."/>
            <person name="Woyke T."/>
            <person name="Bristow J."/>
            <person name="Eisen J.A."/>
            <person name="Markowitz V."/>
            <person name="Hugenholtz P."/>
            <person name="Kyrpides N.C."/>
            <person name="Klenk H.P."/>
            <person name="Lapidus A."/>
        </authorList>
    </citation>
    <scope>NUCLEOTIDE SEQUENCE [LARGE SCALE GENOMIC DNA]</scope>
    <source>
        <strain evidence="2">DSM 14237 / IC166 / ACAM 630</strain>
    </source>
</reference>
<organism evidence="1 2">
    <name type="scientific">Cellulophaga algicola (strain DSM 14237 / IC166 / ACAM 630)</name>
    <dbReference type="NCBI Taxonomy" id="688270"/>
    <lineage>
        <taxon>Bacteria</taxon>
        <taxon>Pseudomonadati</taxon>
        <taxon>Bacteroidota</taxon>
        <taxon>Flavobacteriia</taxon>
        <taxon>Flavobacteriales</taxon>
        <taxon>Flavobacteriaceae</taxon>
        <taxon>Cellulophaga</taxon>
    </lineage>
</organism>
<dbReference type="KEGG" id="cao:Celal_1972"/>
<name>E6X3U4_CELAD</name>
<evidence type="ECO:0000313" key="1">
    <source>
        <dbReference type="EMBL" id="ADV49269.1"/>
    </source>
</evidence>
<protein>
    <submittedName>
        <fullName evidence="1">Uncharacterized protein</fullName>
    </submittedName>
</protein>
<dbReference type="HOGENOM" id="CLU_1037043_0_0_10"/>
<dbReference type="STRING" id="688270.Celal_1972"/>